<dbReference type="InterPro" id="IPR034680">
    <property type="entry name" value="Kae1_archaea_euk"/>
</dbReference>
<feature type="region of interest" description="Disordered" evidence="12">
    <location>
        <begin position="1"/>
        <end position="39"/>
    </location>
</feature>
<keyword evidence="7" id="KW-0479">Metal-binding</keyword>
<dbReference type="SUPFAM" id="SSF53067">
    <property type="entry name" value="Actin-like ATPase domain"/>
    <property type="match status" value="1"/>
</dbReference>
<evidence type="ECO:0000256" key="9">
    <source>
        <dbReference type="ARBA" id="ARBA00023315"/>
    </source>
</evidence>
<evidence type="ECO:0000256" key="8">
    <source>
        <dbReference type="ARBA" id="ARBA00023242"/>
    </source>
</evidence>
<gene>
    <name evidence="14" type="primary">OSGEP_0</name>
    <name evidence="14" type="ORF">g.60472</name>
</gene>
<dbReference type="GO" id="GO:0005737">
    <property type="term" value="C:cytoplasm"/>
    <property type="evidence" value="ECO:0007669"/>
    <property type="project" value="UniProtKB-SubCell"/>
</dbReference>
<evidence type="ECO:0000256" key="12">
    <source>
        <dbReference type="SAM" id="MobiDB-lite"/>
    </source>
</evidence>
<evidence type="ECO:0000256" key="1">
    <source>
        <dbReference type="ARBA" id="ARBA00004123"/>
    </source>
</evidence>
<evidence type="ECO:0000256" key="10">
    <source>
        <dbReference type="ARBA" id="ARBA00030439"/>
    </source>
</evidence>
<dbReference type="GO" id="GO:0000408">
    <property type="term" value="C:EKC/KEOPS complex"/>
    <property type="evidence" value="ECO:0007669"/>
    <property type="project" value="InterPro"/>
</dbReference>
<sequence length="407" mass="44178">SGPKTSSVVFLPRRRPKTPPPPVTRNRAGGASHLAGGAEVGGGRWEEMKRLVAVGFEGSANKIGVGVVTLDGTILSNPRHTYITPPGQGFLPRETAHHHLQHVLPLLRSALDEAGVTPADIDCLCYTKGPGMGAPLQVPAVVVRVLSQLWNKPLVAVNHCVAHIEMGRVVTGAEDPVVLYVSGGNTQVIAYSEGRYRIFGETIDIAVGNCLDRFARVLTLSNDPSPGYNIEQLAKNGEKFLDLPYVVKGMDVSFSGILSYIEATAVEKLKNNECTPADLCYSLQETVFAMLVEITERAMAHCDKKDVLIVGGVGCNERLQEMMRTMCFERGARVFATDDRYCVDNGAMIAYTGLLEYAHGISTPLEESSFTQRFRTDEVSAVWRERGLSKANGMDGNATFSESLNYS</sequence>
<dbReference type="FunFam" id="3.30.420.40:FF:000038">
    <property type="entry name" value="Probable tRNA N6-adenosine threonylcarbamoyltransferase"/>
    <property type="match status" value="1"/>
</dbReference>
<dbReference type="EMBL" id="GDJX01015205">
    <property type="protein sequence ID" value="JAT52731.1"/>
    <property type="molecule type" value="Transcribed_RNA"/>
</dbReference>
<dbReference type="AlphaFoldDB" id="A0A1D1YDL2"/>
<dbReference type="GO" id="GO:0061711">
    <property type="term" value="F:tRNA N(6)-L-threonylcarbamoyladenine synthase activity"/>
    <property type="evidence" value="ECO:0007669"/>
    <property type="project" value="UniProtKB-EC"/>
</dbReference>
<dbReference type="CDD" id="cd24132">
    <property type="entry name" value="ASKHA_NBD_OSGEP_like_euk"/>
    <property type="match status" value="1"/>
</dbReference>
<accession>A0A1D1YDL2</accession>
<dbReference type="InterPro" id="IPR000905">
    <property type="entry name" value="Gcp-like_dom"/>
</dbReference>
<evidence type="ECO:0000256" key="6">
    <source>
        <dbReference type="ARBA" id="ARBA00022694"/>
    </source>
</evidence>
<dbReference type="InterPro" id="IPR043129">
    <property type="entry name" value="ATPase_NBD"/>
</dbReference>
<keyword evidence="5" id="KW-0808">Transferase</keyword>
<dbReference type="NCBIfam" id="TIGR00329">
    <property type="entry name" value="gcp_kae1"/>
    <property type="match status" value="1"/>
</dbReference>
<evidence type="ECO:0000313" key="14">
    <source>
        <dbReference type="EMBL" id="JAT52731.1"/>
    </source>
</evidence>
<dbReference type="Gene3D" id="3.30.420.40">
    <property type="match status" value="2"/>
</dbReference>
<dbReference type="GO" id="GO:0002949">
    <property type="term" value="P:tRNA threonylcarbamoyladenosine modification"/>
    <property type="evidence" value="ECO:0007669"/>
    <property type="project" value="InterPro"/>
</dbReference>
<evidence type="ECO:0000259" key="13">
    <source>
        <dbReference type="Pfam" id="PF00814"/>
    </source>
</evidence>
<dbReference type="FunFam" id="3.30.420.40:FF:000105">
    <property type="entry name" value="Probable tRNA N6-adenosine threonylcarbamoyltransferase"/>
    <property type="match status" value="1"/>
</dbReference>
<evidence type="ECO:0000256" key="3">
    <source>
        <dbReference type="ARBA" id="ARBA00012156"/>
    </source>
</evidence>
<name>A0A1D1YDL2_9ARAE</name>
<dbReference type="PANTHER" id="PTHR11735:SF14">
    <property type="entry name" value="TRNA N6-ADENOSINE THREONYLCARBAMOYLTRANSFERASE"/>
    <property type="match status" value="1"/>
</dbReference>
<reference evidence="14" key="1">
    <citation type="submission" date="2015-07" db="EMBL/GenBank/DDBJ databases">
        <title>Transcriptome Assembly of Anthurium amnicola.</title>
        <authorList>
            <person name="Suzuki J."/>
        </authorList>
    </citation>
    <scope>NUCLEOTIDE SEQUENCE</scope>
</reference>
<evidence type="ECO:0000256" key="2">
    <source>
        <dbReference type="ARBA" id="ARBA00004496"/>
    </source>
</evidence>
<keyword evidence="6" id="KW-0819">tRNA processing</keyword>
<dbReference type="FunFam" id="3.30.420.40:FF:000295">
    <property type="entry name" value="Probable tRNA N6-adenosine threonylcarbamoyltransferase"/>
    <property type="match status" value="1"/>
</dbReference>
<keyword evidence="9" id="KW-0012">Acyltransferase</keyword>
<comment type="catalytic activity">
    <reaction evidence="11">
        <text>L-threonylcarbamoyladenylate + adenosine(37) in tRNA = N(6)-L-threonylcarbamoyladenosine(37) in tRNA + AMP + H(+)</text>
        <dbReference type="Rhea" id="RHEA:37059"/>
        <dbReference type="Rhea" id="RHEA-COMP:10162"/>
        <dbReference type="Rhea" id="RHEA-COMP:10163"/>
        <dbReference type="ChEBI" id="CHEBI:15378"/>
        <dbReference type="ChEBI" id="CHEBI:73682"/>
        <dbReference type="ChEBI" id="CHEBI:74411"/>
        <dbReference type="ChEBI" id="CHEBI:74418"/>
        <dbReference type="ChEBI" id="CHEBI:456215"/>
        <dbReference type="EC" id="2.3.1.234"/>
    </reaction>
</comment>
<keyword evidence="4" id="KW-0963">Cytoplasm</keyword>
<organism evidence="14">
    <name type="scientific">Anthurium amnicola</name>
    <dbReference type="NCBI Taxonomy" id="1678845"/>
    <lineage>
        <taxon>Eukaryota</taxon>
        <taxon>Viridiplantae</taxon>
        <taxon>Streptophyta</taxon>
        <taxon>Embryophyta</taxon>
        <taxon>Tracheophyta</taxon>
        <taxon>Spermatophyta</taxon>
        <taxon>Magnoliopsida</taxon>
        <taxon>Liliopsida</taxon>
        <taxon>Araceae</taxon>
        <taxon>Pothoideae</taxon>
        <taxon>Potheae</taxon>
        <taxon>Anthurium</taxon>
    </lineage>
</organism>
<feature type="domain" description="Gcp-like" evidence="13">
    <location>
        <begin position="79"/>
        <end position="351"/>
    </location>
</feature>
<feature type="non-terminal residue" evidence="14">
    <location>
        <position position="1"/>
    </location>
</feature>
<keyword evidence="8" id="KW-0539">Nucleus</keyword>
<dbReference type="PRINTS" id="PR00789">
    <property type="entry name" value="OSIALOPTASE"/>
</dbReference>
<comment type="subcellular location">
    <subcellularLocation>
        <location evidence="2">Cytoplasm</location>
    </subcellularLocation>
    <subcellularLocation>
        <location evidence="1">Nucleus</location>
    </subcellularLocation>
</comment>
<dbReference type="NCBIfam" id="TIGR03722">
    <property type="entry name" value="arch_KAE1"/>
    <property type="match status" value="1"/>
</dbReference>
<dbReference type="PANTHER" id="PTHR11735">
    <property type="entry name" value="TRNA N6-ADENOSINE THREONYLCARBAMOYLTRANSFERASE"/>
    <property type="match status" value="1"/>
</dbReference>
<dbReference type="GO" id="GO:0046872">
    <property type="term" value="F:metal ion binding"/>
    <property type="evidence" value="ECO:0007669"/>
    <property type="project" value="UniProtKB-KW"/>
</dbReference>
<evidence type="ECO:0000256" key="7">
    <source>
        <dbReference type="ARBA" id="ARBA00022723"/>
    </source>
</evidence>
<protein>
    <recommendedName>
        <fullName evidence="3">N(6)-L-threonylcarbamoyladenine synthase</fullName>
        <ecNumber evidence="3">2.3.1.234</ecNumber>
    </recommendedName>
    <alternativeName>
        <fullName evidence="10">N6-L-threonylcarbamoyladenine synthase</fullName>
    </alternativeName>
</protein>
<evidence type="ECO:0000256" key="11">
    <source>
        <dbReference type="ARBA" id="ARBA00048117"/>
    </source>
</evidence>
<dbReference type="Pfam" id="PF00814">
    <property type="entry name" value="TsaD"/>
    <property type="match status" value="1"/>
</dbReference>
<dbReference type="HAMAP" id="MF_01446">
    <property type="entry name" value="Kae1"/>
    <property type="match status" value="1"/>
</dbReference>
<dbReference type="GO" id="GO:0005634">
    <property type="term" value="C:nucleus"/>
    <property type="evidence" value="ECO:0007669"/>
    <property type="project" value="UniProtKB-SubCell"/>
</dbReference>
<proteinExistence type="inferred from homology"/>
<dbReference type="InterPro" id="IPR017861">
    <property type="entry name" value="KAE1/TsaD"/>
</dbReference>
<evidence type="ECO:0000256" key="4">
    <source>
        <dbReference type="ARBA" id="ARBA00022490"/>
    </source>
</evidence>
<evidence type="ECO:0000256" key="5">
    <source>
        <dbReference type="ARBA" id="ARBA00022679"/>
    </source>
</evidence>
<dbReference type="EC" id="2.3.1.234" evidence="3"/>